<dbReference type="GO" id="GO:0051087">
    <property type="term" value="F:protein-folding chaperone binding"/>
    <property type="evidence" value="ECO:0007669"/>
    <property type="project" value="InterPro"/>
</dbReference>
<sequence>MTAPTSQPNQDAATSAQRHDGVSPDDVARMLDGIDQLTDLFRRRLLDDKVKAQAINALSAAADAQRLAPLCREFALLLDRLAAYRSEDKDAQDFVASIDDEILAILAHYGLEPIASQRTFDPAVQRIVGVSSTAEDARHEAAATPDNTVVAVQKTGYRLNGTVIRPEEVIVYRSARTTAEADA</sequence>
<dbReference type="InterPro" id="IPR009012">
    <property type="entry name" value="GrpE_head"/>
</dbReference>
<dbReference type="InterPro" id="IPR000740">
    <property type="entry name" value="GrpE"/>
</dbReference>
<evidence type="ECO:0000256" key="1">
    <source>
        <dbReference type="ARBA" id="ARBA00023186"/>
    </source>
</evidence>
<proteinExistence type="predicted"/>
<dbReference type="Pfam" id="PF01025">
    <property type="entry name" value="GrpE"/>
    <property type="match status" value="1"/>
</dbReference>
<feature type="region of interest" description="Disordered" evidence="2">
    <location>
        <begin position="1"/>
        <end position="26"/>
    </location>
</feature>
<dbReference type="GO" id="GO:0000774">
    <property type="term" value="F:adenyl-nucleotide exchange factor activity"/>
    <property type="evidence" value="ECO:0007669"/>
    <property type="project" value="InterPro"/>
</dbReference>
<gene>
    <name evidence="3" type="primary">grpE</name>
    <name evidence="3" type="ORF">EMO92_04490</name>
</gene>
<dbReference type="GO" id="GO:0042803">
    <property type="term" value="F:protein homodimerization activity"/>
    <property type="evidence" value="ECO:0007669"/>
    <property type="project" value="InterPro"/>
</dbReference>
<protein>
    <submittedName>
        <fullName evidence="3">Nucleotide exchange factor GrpE</fullName>
    </submittedName>
</protein>
<organism evidence="3 4">
    <name type="scientific">Bifidobacterium reuteri</name>
    <dbReference type="NCBI Taxonomy" id="983706"/>
    <lineage>
        <taxon>Bacteria</taxon>
        <taxon>Bacillati</taxon>
        <taxon>Actinomycetota</taxon>
        <taxon>Actinomycetes</taxon>
        <taxon>Bifidobacteriales</taxon>
        <taxon>Bifidobacteriaceae</taxon>
        <taxon>Bifidobacterium</taxon>
    </lineage>
</organism>
<name>A0A5J5E8E2_9BIFI</name>
<dbReference type="Gene3D" id="2.30.22.10">
    <property type="entry name" value="Head domain of nucleotide exchange factor GrpE"/>
    <property type="match status" value="1"/>
</dbReference>
<dbReference type="SUPFAM" id="SSF51064">
    <property type="entry name" value="Head domain of nucleotide exchange factor GrpE"/>
    <property type="match status" value="1"/>
</dbReference>
<feature type="compositionally biased region" description="Basic and acidic residues" evidence="2">
    <location>
        <begin position="17"/>
        <end position="26"/>
    </location>
</feature>
<accession>A0A5J5E8E2</accession>
<dbReference type="GO" id="GO:0006457">
    <property type="term" value="P:protein folding"/>
    <property type="evidence" value="ECO:0007669"/>
    <property type="project" value="InterPro"/>
</dbReference>
<dbReference type="EMBL" id="RZUG01000005">
    <property type="protein sequence ID" value="KAA8825730.1"/>
    <property type="molecule type" value="Genomic_DNA"/>
</dbReference>
<feature type="compositionally biased region" description="Polar residues" evidence="2">
    <location>
        <begin position="1"/>
        <end position="16"/>
    </location>
</feature>
<dbReference type="AlphaFoldDB" id="A0A5J5E8E2"/>
<dbReference type="Proteomes" id="UP000326251">
    <property type="component" value="Unassembled WGS sequence"/>
</dbReference>
<reference evidence="3 4" key="1">
    <citation type="journal article" date="2019" name="Syst. Appl. Microbiol.">
        <title>Characterization of Bifidobacterium species in feaces of the Egyptian fruit bat: Description of B. vespertilionis sp. nov. and B. rousetti sp. nov.</title>
        <authorList>
            <person name="Modesto M."/>
            <person name="Satti M."/>
            <person name="Watanabe K."/>
            <person name="Puglisi E."/>
            <person name="Morelli L."/>
            <person name="Huang C.-H."/>
            <person name="Liou J.-S."/>
            <person name="Miyashita M."/>
            <person name="Tamura T."/>
            <person name="Saito S."/>
            <person name="Mori K."/>
            <person name="Huang L."/>
            <person name="Sciavilla P."/>
            <person name="Sandri C."/>
            <person name="Spiezio C."/>
            <person name="Vitali F."/>
            <person name="Cavalieri D."/>
            <person name="Perpetuini G."/>
            <person name="Tofalo R."/>
            <person name="Bonetti A."/>
            <person name="Arita M."/>
            <person name="Mattarelli P."/>
        </authorList>
    </citation>
    <scope>NUCLEOTIDE SEQUENCE [LARGE SCALE GENOMIC DNA]</scope>
    <source>
        <strain evidence="3 4">RST19</strain>
    </source>
</reference>
<evidence type="ECO:0000313" key="3">
    <source>
        <dbReference type="EMBL" id="KAA8825730.1"/>
    </source>
</evidence>
<keyword evidence="1" id="KW-0143">Chaperone</keyword>
<evidence type="ECO:0000256" key="2">
    <source>
        <dbReference type="SAM" id="MobiDB-lite"/>
    </source>
</evidence>
<evidence type="ECO:0000313" key="4">
    <source>
        <dbReference type="Proteomes" id="UP000326251"/>
    </source>
</evidence>
<comment type="caution">
    <text evidence="3">The sequence shown here is derived from an EMBL/GenBank/DDBJ whole genome shotgun (WGS) entry which is preliminary data.</text>
</comment>